<evidence type="ECO:0000313" key="2">
    <source>
        <dbReference type="Proteomes" id="UP001062846"/>
    </source>
</evidence>
<dbReference type="Proteomes" id="UP001062846">
    <property type="component" value="Chromosome 1"/>
</dbReference>
<accession>A0ACC0Q535</accession>
<protein>
    <submittedName>
        <fullName evidence="1">Uncharacterized protein</fullName>
    </submittedName>
</protein>
<comment type="caution">
    <text evidence="1">The sequence shown here is derived from an EMBL/GenBank/DDBJ whole genome shotgun (WGS) entry which is preliminary data.</text>
</comment>
<keyword evidence="2" id="KW-1185">Reference proteome</keyword>
<proteinExistence type="predicted"/>
<evidence type="ECO:0000313" key="1">
    <source>
        <dbReference type="EMBL" id="KAI8573108.1"/>
    </source>
</evidence>
<dbReference type="EMBL" id="CM046388">
    <property type="protein sequence ID" value="KAI8573108.1"/>
    <property type="molecule type" value="Genomic_DNA"/>
</dbReference>
<name>A0ACC0Q535_RHOML</name>
<organism evidence="1 2">
    <name type="scientific">Rhododendron molle</name>
    <name type="common">Chinese azalea</name>
    <name type="synonym">Azalea mollis</name>
    <dbReference type="NCBI Taxonomy" id="49168"/>
    <lineage>
        <taxon>Eukaryota</taxon>
        <taxon>Viridiplantae</taxon>
        <taxon>Streptophyta</taxon>
        <taxon>Embryophyta</taxon>
        <taxon>Tracheophyta</taxon>
        <taxon>Spermatophyta</taxon>
        <taxon>Magnoliopsida</taxon>
        <taxon>eudicotyledons</taxon>
        <taxon>Gunneridae</taxon>
        <taxon>Pentapetalae</taxon>
        <taxon>asterids</taxon>
        <taxon>Ericales</taxon>
        <taxon>Ericaceae</taxon>
        <taxon>Ericoideae</taxon>
        <taxon>Rhodoreae</taxon>
        <taxon>Rhododendron</taxon>
    </lineage>
</organism>
<reference evidence="1" key="1">
    <citation type="submission" date="2022-02" db="EMBL/GenBank/DDBJ databases">
        <title>Plant Genome Project.</title>
        <authorList>
            <person name="Zhang R.-G."/>
        </authorList>
    </citation>
    <scope>NUCLEOTIDE SEQUENCE</scope>
    <source>
        <strain evidence="1">AT1</strain>
    </source>
</reference>
<gene>
    <name evidence="1" type="ORF">RHMOL_Rhmol01G0252700</name>
</gene>
<sequence length="225" mass="26558">MDPNWPFRRREEGESSRPTGRDDDHMDIPRFGPYRMERVLSRCRVVNMPPSHDPRWTSLPNAYDTQIRRPSAPRPGESRPSTPRPFYCFQLPSEMGEANDDNRPPPRLSTVDAWFADHKAMTRDDIPVYHMHGYRGAMSRNSFRKWTRTSNEPPLQGVRRHEDQRLLPRLDYTLSMYDKHGKRTFIEPILQYDASEEAFFILDWNQSSFEGAAADLLNWPKMFEK</sequence>